<dbReference type="EMBL" id="JARJLG010000165">
    <property type="protein sequence ID" value="KAJ7733843.1"/>
    <property type="molecule type" value="Genomic_DNA"/>
</dbReference>
<organism evidence="1 2">
    <name type="scientific">Mycena maculata</name>
    <dbReference type="NCBI Taxonomy" id="230809"/>
    <lineage>
        <taxon>Eukaryota</taxon>
        <taxon>Fungi</taxon>
        <taxon>Dikarya</taxon>
        <taxon>Basidiomycota</taxon>
        <taxon>Agaricomycotina</taxon>
        <taxon>Agaricomycetes</taxon>
        <taxon>Agaricomycetidae</taxon>
        <taxon>Agaricales</taxon>
        <taxon>Marasmiineae</taxon>
        <taxon>Mycenaceae</taxon>
        <taxon>Mycena</taxon>
    </lineage>
</organism>
<reference evidence="1" key="1">
    <citation type="submission" date="2023-03" db="EMBL/GenBank/DDBJ databases">
        <title>Massive genome expansion in bonnet fungi (Mycena s.s.) driven by repeated elements and novel gene families across ecological guilds.</title>
        <authorList>
            <consortium name="Lawrence Berkeley National Laboratory"/>
            <person name="Harder C.B."/>
            <person name="Miyauchi S."/>
            <person name="Viragh M."/>
            <person name="Kuo A."/>
            <person name="Thoen E."/>
            <person name="Andreopoulos B."/>
            <person name="Lu D."/>
            <person name="Skrede I."/>
            <person name="Drula E."/>
            <person name="Henrissat B."/>
            <person name="Morin E."/>
            <person name="Kohler A."/>
            <person name="Barry K."/>
            <person name="LaButti K."/>
            <person name="Morin E."/>
            <person name="Salamov A."/>
            <person name="Lipzen A."/>
            <person name="Mereny Z."/>
            <person name="Hegedus B."/>
            <person name="Baldrian P."/>
            <person name="Stursova M."/>
            <person name="Weitz H."/>
            <person name="Taylor A."/>
            <person name="Grigoriev I.V."/>
            <person name="Nagy L.G."/>
            <person name="Martin F."/>
            <person name="Kauserud H."/>
        </authorList>
    </citation>
    <scope>NUCLEOTIDE SEQUENCE</scope>
    <source>
        <strain evidence="1">CBHHK188m</strain>
    </source>
</reference>
<gene>
    <name evidence="1" type="ORF">DFH07DRAFT_780476</name>
</gene>
<dbReference type="Proteomes" id="UP001215280">
    <property type="component" value="Unassembled WGS sequence"/>
</dbReference>
<comment type="caution">
    <text evidence="1">The sequence shown here is derived from an EMBL/GenBank/DDBJ whole genome shotgun (WGS) entry which is preliminary data.</text>
</comment>
<proteinExistence type="predicted"/>
<keyword evidence="2" id="KW-1185">Reference proteome</keyword>
<name>A0AAD7I2Z8_9AGAR</name>
<dbReference type="AlphaFoldDB" id="A0AAD7I2Z8"/>
<accession>A0AAD7I2Z8</accession>
<protein>
    <submittedName>
        <fullName evidence="1">Uncharacterized protein</fullName>
    </submittedName>
</protein>
<evidence type="ECO:0000313" key="2">
    <source>
        <dbReference type="Proteomes" id="UP001215280"/>
    </source>
</evidence>
<sequence>MFESLSWDGRIVKSINCSALHAGSFLNQIYAVRYGLQRTMRGFTCPGTNPNQHYIARAISPTPGWPQDGDTRKTPHTGLCREAGYIYDGPIQTKVICYWVKGHQCALHPLGIDFFGPNPQFPNQVLNFKNVMSMHNF</sequence>
<evidence type="ECO:0000313" key="1">
    <source>
        <dbReference type="EMBL" id="KAJ7733843.1"/>
    </source>
</evidence>